<evidence type="ECO:0000259" key="7">
    <source>
        <dbReference type="Pfam" id="PF13193"/>
    </source>
</evidence>
<organism evidence="8">
    <name type="scientific">Metalysinibacillus saudimassiliensis</name>
    <dbReference type="NCBI Taxonomy" id="1461583"/>
    <lineage>
        <taxon>Bacteria</taxon>
        <taxon>Bacillati</taxon>
        <taxon>Bacillota</taxon>
        <taxon>Bacilli</taxon>
        <taxon>Bacillales</taxon>
        <taxon>Caryophanaceae</taxon>
        <taxon>Metalysinibacillus</taxon>
    </lineage>
</organism>
<evidence type="ECO:0000313" key="8">
    <source>
        <dbReference type="EMBL" id="CEA05607.1"/>
    </source>
</evidence>
<dbReference type="GO" id="GO:0005524">
    <property type="term" value="F:ATP binding"/>
    <property type="evidence" value="ECO:0007669"/>
    <property type="project" value="UniProtKB-KW"/>
</dbReference>
<dbReference type="AlphaFoldDB" id="A0A078MJN1"/>
<dbReference type="GO" id="GO:0006631">
    <property type="term" value="P:fatty acid metabolic process"/>
    <property type="evidence" value="ECO:0007669"/>
    <property type="project" value="TreeGrafter"/>
</dbReference>
<comment type="catalytic activity">
    <reaction evidence="5">
        <text>2-succinylbenzoate + ATP + CoA = 2-succinylbenzoyl-CoA + AMP + diphosphate</text>
        <dbReference type="Rhea" id="RHEA:17009"/>
        <dbReference type="ChEBI" id="CHEBI:18325"/>
        <dbReference type="ChEBI" id="CHEBI:30616"/>
        <dbReference type="ChEBI" id="CHEBI:33019"/>
        <dbReference type="ChEBI" id="CHEBI:57287"/>
        <dbReference type="ChEBI" id="CHEBI:57364"/>
        <dbReference type="ChEBI" id="CHEBI:456215"/>
        <dbReference type="EC" id="6.2.1.26"/>
    </reaction>
</comment>
<comment type="pathway">
    <text evidence="5">Quinol/quinone metabolism; menaquinone biosynthesis.</text>
</comment>
<feature type="domain" description="AMP-dependent synthetase/ligase" evidence="6">
    <location>
        <begin position="8"/>
        <end position="341"/>
    </location>
</feature>
<comment type="pathway">
    <text evidence="5">Quinol/quinone metabolism; 1,4-dihydroxy-2-naphthoate biosynthesis; 1,4-dihydroxy-2-naphthoate from chorismate: step 5/7.</text>
</comment>
<keyword evidence="3 5" id="KW-0547">Nucleotide-binding</keyword>
<evidence type="ECO:0000256" key="5">
    <source>
        <dbReference type="HAMAP-Rule" id="MF_00731"/>
    </source>
</evidence>
<dbReference type="InterPro" id="IPR010192">
    <property type="entry name" value="MenE"/>
</dbReference>
<dbReference type="PROSITE" id="PS00455">
    <property type="entry name" value="AMP_BINDING"/>
    <property type="match status" value="1"/>
</dbReference>
<evidence type="ECO:0000256" key="3">
    <source>
        <dbReference type="ARBA" id="ARBA00022741"/>
    </source>
</evidence>
<evidence type="ECO:0000259" key="6">
    <source>
        <dbReference type="Pfam" id="PF00501"/>
    </source>
</evidence>
<dbReference type="Pfam" id="PF13193">
    <property type="entry name" value="AMP-binding_C"/>
    <property type="match status" value="1"/>
</dbReference>
<dbReference type="GO" id="GO:0031956">
    <property type="term" value="F:medium-chain fatty acid-CoA ligase activity"/>
    <property type="evidence" value="ECO:0007669"/>
    <property type="project" value="TreeGrafter"/>
</dbReference>
<reference evidence="8" key="1">
    <citation type="submission" date="2014-07" db="EMBL/GenBank/DDBJ databases">
        <authorList>
            <person name="Urmite Genomes Urmite Genomes"/>
        </authorList>
    </citation>
    <scope>NUCLEOTIDE SEQUENCE</scope>
    <source>
        <strain evidence="8">13S34_air</strain>
    </source>
</reference>
<comment type="function">
    <text evidence="5">Converts 2-succinylbenzoate (OSB) to 2-succinylbenzoyl-CoA (OSB-CoA).</text>
</comment>
<protein>
    <recommendedName>
        <fullName evidence="5">2-succinylbenzoate--CoA ligase</fullName>
        <ecNumber evidence="5">6.2.1.26</ecNumber>
    </recommendedName>
    <alternativeName>
        <fullName evidence="5">o-succinylbenzoyl-CoA synthetase</fullName>
        <shortName evidence="5">OSB-CoA synthetase</shortName>
    </alternativeName>
</protein>
<dbReference type="PANTHER" id="PTHR43201">
    <property type="entry name" value="ACYL-COA SYNTHETASE"/>
    <property type="match status" value="1"/>
</dbReference>
<dbReference type="GO" id="GO:0008756">
    <property type="term" value="F:o-succinylbenzoate-CoA ligase activity"/>
    <property type="evidence" value="ECO:0007669"/>
    <property type="project" value="UniProtKB-UniRule"/>
</dbReference>
<evidence type="ECO:0000256" key="4">
    <source>
        <dbReference type="ARBA" id="ARBA00022840"/>
    </source>
</evidence>
<dbReference type="FunFam" id="3.30.300.30:FF:000008">
    <property type="entry name" value="2,3-dihydroxybenzoate-AMP ligase"/>
    <property type="match status" value="1"/>
</dbReference>
<comment type="similarity">
    <text evidence="5">Belongs to the ATP-dependent AMP-binding enzyme family. MenE subfamily.</text>
</comment>
<dbReference type="UniPathway" id="UPA01057">
    <property type="reaction ID" value="UER00166"/>
</dbReference>
<evidence type="ECO:0000256" key="1">
    <source>
        <dbReference type="ARBA" id="ARBA00022428"/>
    </source>
</evidence>
<dbReference type="InterPro" id="IPR020845">
    <property type="entry name" value="AMP-binding_CS"/>
</dbReference>
<dbReference type="InterPro" id="IPR042099">
    <property type="entry name" value="ANL_N_sf"/>
</dbReference>
<feature type="domain" description="AMP-binding enzyme C-terminal" evidence="7">
    <location>
        <begin position="391"/>
        <end position="464"/>
    </location>
</feature>
<gene>
    <name evidence="5 8" type="primary">menE</name>
    <name evidence="8" type="ORF">BN1050_02547</name>
</gene>
<dbReference type="UniPathway" id="UPA00079"/>
<dbReference type="PANTHER" id="PTHR43201:SF32">
    <property type="entry name" value="2-SUCCINYLBENZOATE--COA LIGASE, CHLOROPLASTIC_PEROXISOMAL"/>
    <property type="match status" value="1"/>
</dbReference>
<keyword evidence="4 5" id="KW-0067">ATP-binding</keyword>
<dbReference type="HOGENOM" id="CLU_000022_59_0_9"/>
<keyword evidence="1 5" id="KW-0474">Menaquinone biosynthesis</keyword>
<evidence type="ECO:0000256" key="2">
    <source>
        <dbReference type="ARBA" id="ARBA00022598"/>
    </source>
</evidence>
<proteinExistence type="inferred from homology"/>
<accession>A0A078MJN1</accession>
<dbReference type="NCBIfam" id="TIGR01923">
    <property type="entry name" value="menE"/>
    <property type="match status" value="1"/>
</dbReference>
<dbReference type="Gene3D" id="3.30.300.30">
    <property type="match status" value="1"/>
</dbReference>
<dbReference type="NCBIfam" id="NF002966">
    <property type="entry name" value="PRK03640.1"/>
    <property type="match status" value="1"/>
</dbReference>
<dbReference type="GO" id="GO:0009234">
    <property type="term" value="P:menaquinone biosynthetic process"/>
    <property type="evidence" value="ECO:0007669"/>
    <property type="project" value="UniProtKB-UniRule"/>
</dbReference>
<dbReference type="EMBL" id="LN483078">
    <property type="protein sequence ID" value="CEA05607.1"/>
    <property type="molecule type" value="Genomic_DNA"/>
</dbReference>
<sequence>MQNWLLQRAYLTPERAALTYKETTYSWYELVDAAKHRARQLTTATIKKGERVAILAPSTDELVITIYACMLLQCEMVMLNRRLSATELAYQITDAEVDHVIVARCDRDKVNTTYVLLEDVRALAPSRVLLDEQWQEKATLSIMYTSGTTGSPKGVRQTYGNHQASALAAALNVGVSPTDVWLCTMPIFHISGLSILMRAVIYGNEVVLYEKFDVIKVVEAIVQGRVTHMSVVAFTLQQILQQMTEQNIDVPPSFKLMLAGGGAIPEAYLTKANVLGLAVAQTYGMTETASQTATLAPEYALSKLGSSGKALFFNTIRIDGATAAYEHGEICIKGPHITPGYVGRFNELSATNDGWLYTGDIGYFDEEGFLYVVDRRSDLIISGGENIYPAEIENVLHAHAAVHEAGVCGVTDDKWGSVPVAYVVTKEAVTAEQLREHCTAQLAAYKVPKQIYFVDALPRNGANKLLRRKLNQSE</sequence>
<dbReference type="SUPFAM" id="SSF56801">
    <property type="entry name" value="Acetyl-CoA synthetase-like"/>
    <property type="match status" value="1"/>
</dbReference>
<dbReference type="InterPro" id="IPR045851">
    <property type="entry name" value="AMP-bd_C_sf"/>
</dbReference>
<keyword evidence="2 5" id="KW-0436">Ligase</keyword>
<dbReference type="InterPro" id="IPR025110">
    <property type="entry name" value="AMP-bd_C"/>
</dbReference>
<dbReference type="InterPro" id="IPR000873">
    <property type="entry name" value="AMP-dep_synth/lig_dom"/>
</dbReference>
<dbReference type="PATRIC" id="fig|1461583.4.peg.2461"/>
<dbReference type="HAMAP" id="MF_00731">
    <property type="entry name" value="MenE"/>
    <property type="match status" value="1"/>
</dbReference>
<dbReference type="Pfam" id="PF00501">
    <property type="entry name" value="AMP-binding"/>
    <property type="match status" value="1"/>
</dbReference>
<name>A0A078MJN1_9BACL</name>
<dbReference type="EC" id="6.2.1.26" evidence="5"/>
<dbReference type="Gene3D" id="3.40.50.12780">
    <property type="entry name" value="N-terminal domain of ligase-like"/>
    <property type="match status" value="1"/>
</dbReference>